<evidence type="ECO:0000256" key="16">
    <source>
        <dbReference type="ARBA" id="ARBA00049793"/>
    </source>
</evidence>
<comment type="pathway">
    <text evidence="3">Protein modification; protein glycosylation.</text>
</comment>
<keyword evidence="13 17" id="KW-0472">Membrane</keyword>
<evidence type="ECO:0000256" key="10">
    <source>
        <dbReference type="ARBA" id="ARBA00022824"/>
    </source>
</evidence>
<keyword evidence="8 17" id="KW-0812">Transmembrane</keyword>
<dbReference type="InterPro" id="IPR036249">
    <property type="entry name" value="Thioredoxin-like_sf"/>
</dbReference>
<sequence>MSPCKVLCGLIFVLLVYGIPSEGQKKKETLLTDKVGQMMEWATRRSVIRMNGEKFRRFVKAPPRNYSMIVMFTALQPQRQCGVCKQADEEYQILANSWRYSSAFTNKIFFAAVDFDEGSDVFHMLNMNSAPTFMHFPSKGKPKRADAYELQVRGFAAEQLSRWIADRTDINIQVIRPPNYAGPLMLGLLLAVIGSLVYLKRNSLEFLHNKNAWAFAALCFVLIMTSGQMWNHIRGPPYAHKNPSTGQVNYIHSSSQAQFVAETHIVLLFNAAVTLGMVLLHEAATSDMEIGKRKIICVAGIGLVVLFFSWLLSIFRAKYHGYPYSFLMN</sequence>
<dbReference type="UniPathway" id="UPA00378"/>
<dbReference type="GO" id="GO:0018279">
    <property type="term" value="P:protein N-linked glycosylation via asparagine"/>
    <property type="evidence" value="ECO:0007669"/>
    <property type="project" value="TreeGrafter"/>
</dbReference>
<comment type="subcellular location">
    <subcellularLocation>
        <location evidence="2">Cell membrane</location>
        <topology evidence="2">Multi-pass membrane protein</topology>
    </subcellularLocation>
    <subcellularLocation>
        <location evidence="1">Endoplasmic reticulum membrane</location>
        <topology evidence="1">Multi-pass membrane protein</topology>
    </subcellularLocation>
</comment>
<evidence type="ECO:0000256" key="4">
    <source>
        <dbReference type="ARBA" id="ARBA00009561"/>
    </source>
</evidence>
<feature type="transmembrane region" description="Helical" evidence="17">
    <location>
        <begin position="211"/>
        <end position="230"/>
    </location>
</feature>
<evidence type="ECO:0000256" key="8">
    <source>
        <dbReference type="ARBA" id="ARBA00022692"/>
    </source>
</evidence>
<keyword evidence="9 18" id="KW-0732">Signal</keyword>
<dbReference type="STRING" id="1676925.ENSPKIP00000035311"/>
<keyword evidence="7" id="KW-1003">Cell membrane</keyword>
<feature type="signal peptide" evidence="18">
    <location>
        <begin position="1"/>
        <end position="18"/>
    </location>
</feature>
<proteinExistence type="inferred from homology"/>
<feature type="transmembrane region" description="Helical" evidence="17">
    <location>
        <begin position="295"/>
        <end position="315"/>
    </location>
</feature>
<evidence type="ECO:0000256" key="13">
    <source>
        <dbReference type="ARBA" id="ARBA00023136"/>
    </source>
</evidence>
<protein>
    <recommendedName>
        <fullName evidence="5">Dolichyl-diphosphooligosaccharide--protein glycosyltransferase subunit MAGT1</fullName>
    </recommendedName>
    <alternativeName>
        <fullName evidence="16">Magnesium transporter protein 1</fullName>
    </alternativeName>
</protein>
<evidence type="ECO:0000256" key="11">
    <source>
        <dbReference type="ARBA" id="ARBA00022842"/>
    </source>
</evidence>
<reference evidence="19" key="2">
    <citation type="submission" date="2025-09" db="UniProtKB">
        <authorList>
            <consortium name="Ensembl"/>
        </authorList>
    </citation>
    <scope>IDENTIFICATION</scope>
</reference>
<comment type="similarity">
    <text evidence="4">Belongs to the OST3/OST6 family.</text>
</comment>
<dbReference type="Pfam" id="PF04756">
    <property type="entry name" value="OST3_OST6"/>
    <property type="match status" value="1"/>
</dbReference>
<evidence type="ECO:0000256" key="17">
    <source>
        <dbReference type="SAM" id="Phobius"/>
    </source>
</evidence>
<evidence type="ECO:0000256" key="2">
    <source>
        <dbReference type="ARBA" id="ARBA00004651"/>
    </source>
</evidence>
<keyword evidence="14" id="KW-1015">Disulfide bond</keyword>
<dbReference type="PANTHER" id="PTHR12692">
    <property type="entry name" value="DOLICHYL-DIPHOSPHOOLIGOSACCHARIDE--PROTEIN GLYCOSYLTRANSFERASE-RELATED"/>
    <property type="match status" value="1"/>
</dbReference>
<keyword evidence="10" id="KW-0256">Endoplasmic reticulum</keyword>
<evidence type="ECO:0000256" key="12">
    <source>
        <dbReference type="ARBA" id="ARBA00022989"/>
    </source>
</evidence>
<evidence type="ECO:0000256" key="3">
    <source>
        <dbReference type="ARBA" id="ARBA00004922"/>
    </source>
</evidence>
<dbReference type="GO" id="GO:0008250">
    <property type="term" value="C:oligosaccharyltransferase complex"/>
    <property type="evidence" value="ECO:0007669"/>
    <property type="project" value="TreeGrafter"/>
</dbReference>
<keyword evidence="11" id="KW-0460">Magnesium</keyword>
<evidence type="ECO:0000256" key="9">
    <source>
        <dbReference type="ARBA" id="ARBA00022729"/>
    </source>
</evidence>
<dbReference type="FunFam" id="3.40.30.10:FF:000009">
    <property type="entry name" value="Tumor suppressor candidate 3"/>
    <property type="match status" value="1"/>
</dbReference>
<dbReference type="Gene3D" id="3.40.30.10">
    <property type="entry name" value="Glutaredoxin"/>
    <property type="match status" value="1"/>
</dbReference>
<reference evidence="19" key="1">
    <citation type="submission" date="2025-08" db="UniProtKB">
        <authorList>
            <consortium name="Ensembl"/>
        </authorList>
    </citation>
    <scope>IDENTIFICATION</scope>
</reference>
<evidence type="ECO:0000256" key="7">
    <source>
        <dbReference type="ARBA" id="ARBA00022475"/>
    </source>
</evidence>
<keyword evidence="20" id="KW-1185">Reference proteome</keyword>
<feature type="chain" id="PRO_5017406052" description="Dolichyl-diphosphooligosaccharide--protein glycosyltransferase subunit MAGT1" evidence="18">
    <location>
        <begin position="19"/>
        <end position="329"/>
    </location>
</feature>
<evidence type="ECO:0000256" key="5">
    <source>
        <dbReference type="ARBA" id="ARBA00014247"/>
    </source>
</evidence>
<dbReference type="GO" id="GO:0015693">
    <property type="term" value="P:magnesium ion transport"/>
    <property type="evidence" value="ECO:0007669"/>
    <property type="project" value="UniProtKB-ARBA"/>
</dbReference>
<keyword evidence="12 17" id="KW-1133">Transmembrane helix</keyword>
<dbReference type="SUPFAM" id="SSF52833">
    <property type="entry name" value="Thioredoxin-like"/>
    <property type="match status" value="1"/>
</dbReference>
<dbReference type="GO" id="GO:0005886">
    <property type="term" value="C:plasma membrane"/>
    <property type="evidence" value="ECO:0007669"/>
    <property type="project" value="UniProtKB-SubCell"/>
</dbReference>
<keyword evidence="15" id="KW-0325">Glycoprotein</keyword>
<feature type="transmembrane region" description="Helical" evidence="17">
    <location>
        <begin position="265"/>
        <end position="283"/>
    </location>
</feature>
<dbReference type="GeneTree" id="ENSGT00390000012030"/>
<dbReference type="AlphaFoldDB" id="A0A3B3SYX9"/>
<evidence type="ECO:0000256" key="15">
    <source>
        <dbReference type="ARBA" id="ARBA00023180"/>
    </source>
</evidence>
<name>A0A3B3SYX9_9TELE</name>
<evidence type="ECO:0000313" key="19">
    <source>
        <dbReference type="Ensembl" id="ENSPKIP00000035311.1"/>
    </source>
</evidence>
<dbReference type="Ensembl" id="ENSPKIT00000016240.1">
    <property type="protein sequence ID" value="ENSPKIP00000035311.1"/>
    <property type="gene ID" value="ENSPKIG00000014323.1"/>
</dbReference>
<dbReference type="PANTHER" id="PTHR12692:SF2">
    <property type="entry name" value="MAGNESIUM TRANSPORTER PROTEIN 1"/>
    <property type="match status" value="1"/>
</dbReference>
<keyword evidence="6" id="KW-0813">Transport</keyword>
<accession>A0A3B3SYX9</accession>
<evidence type="ECO:0000256" key="18">
    <source>
        <dbReference type="SAM" id="SignalP"/>
    </source>
</evidence>
<feature type="transmembrane region" description="Helical" evidence="17">
    <location>
        <begin position="180"/>
        <end position="199"/>
    </location>
</feature>
<organism evidence="19 20">
    <name type="scientific">Paramormyrops kingsleyae</name>
    <dbReference type="NCBI Taxonomy" id="1676925"/>
    <lineage>
        <taxon>Eukaryota</taxon>
        <taxon>Metazoa</taxon>
        <taxon>Chordata</taxon>
        <taxon>Craniata</taxon>
        <taxon>Vertebrata</taxon>
        <taxon>Euteleostomi</taxon>
        <taxon>Actinopterygii</taxon>
        <taxon>Neopterygii</taxon>
        <taxon>Teleostei</taxon>
        <taxon>Osteoglossocephala</taxon>
        <taxon>Osteoglossomorpha</taxon>
        <taxon>Osteoglossiformes</taxon>
        <taxon>Mormyridae</taxon>
        <taxon>Paramormyrops</taxon>
    </lineage>
</organism>
<evidence type="ECO:0000256" key="14">
    <source>
        <dbReference type="ARBA" id="ARBA00023157"/>
    </source>
</evidence>
<evidence type="ECO:0000313" key="20">
    <source>
        <dbReference type="Proteomes" id="UP000261540"/>
    </source>
</evidence>
<evidence type="ECO:0000256" key="1">
    <source>
        <dbReference type="ARBA" id="ARBA00004477"/>
    </source>
</evidence>
<dbReference type="Proteomes" id="UP000261540">
    <property type="component" value="Unplaced"/>
</dbReference>
<dbReference type="InterPro" id="IPR021149">
    <property type="entry name" value="OligosaccharylTrfase_OST3/OST6"/>
</dbReference>
<evidence type="ECO:0000256" key="6">
    <source>
        <dbReference type="ARBA" id="ARBA00022448"/>
    </source>
</evidence>